<protein>
    <submittedName>
        <fullName evidence="1">Uncharacterized protein</fullName>
    </submittedName>
</protein>
<name>A0A0E9RDQ0_ANGAN</name>
<reference evidence="1" key="2">
    <citation type="journal article" date="2015" name="Fish Shellfish Immunol.">
        <title>Early steps in the European eel (Anguilla anguilla)-Vibrio vulnificus interaction in the gills: Role of the RtxA13 toxin.</title>
        <authorList>
            <person name="Callol A."/>
            <person name="Pajuelo D."/>
            <person name="Ebbesson L."/>
            <person name="Teles M."/>
            <person name="MacKenzie S."/>
            <person name="Amaro C."/>
        </authorList>
    </citation>
    <scope>NUCLEOTIDE SEQUENCE</scope>
</reference>
<reference evidence="1" key="1">
    <citation type="submission" date="2014-11" db="EMBL/GenBank/DDBJ databases">
        <authorList>
            <person name="Amaro Gonzalez C."/>
        </authorList>
    </citation>
    <scope>NUCLEOTIDE SEQUENCE</scope>
</reference>
<sequence>MAAIAIGTFIYPFFVL</sequence>
<evidence type="ECO:0000313" key="1">
    <source>
        <dbReference type="EMBL" id="JAH26922.1"/>
    </source>
</evidence>
<dbReference type="AlphaFoldDB" id="A0A0E9RDQ0"/>
<proteinExistence type="predicted"/>
<organism evidence="1">
    <name type="scientific">Anguilla anguilla</name>
    <name type="common">European freshwater eel</name>
    <name type="synonym">Muraena anguilla</name>
    <dbReference type="NCBI Taxonomy" id="7936"/>
    <lineage>
        <taxon>Eukaryota</taxon>
        <taxon>Metazoa</taxon>
        <taxon>Chordata</taxon>
        <taxon>Craniata</taxon>
        <taxon>Vertebrata</taxon>
        <taxon>Euteleostomi</taxon>
        <taxon>Actinopterygii</taxon>
        <taxon>Neopterygii</taxon>
        <taxon>Teleostei</taxon>
        <taxon>Anguilliformes</taxon>
        <taxon>Anguillidae</taxon>
        <taxon>Anguilla</taxon>
    </lineage>
</organism>
<accession>A0A0E9RDQ0</accession>
<dbReference type="EMBL" id="GBXM01081655">
    <property type="protein sequence ID" value="JAH26922.1"/>
    <property type="molecule type" value="Transcribed_RNA"/>
</dbReference>
<dbReference type="EMBL" id="GBXM01042453">
    <property type="protein sequence ID" value="JAH66124.1"/>
    <property type="molecule type" value="Transcribed_RNA"/>
</dbReference>